<protein>
    <submittedName>
        <fullName evidence="6">Aminotransferase class-III family protein</fullName>
    </submittedName>
</protein>
<gene>
    <name evidence="6" type="ORF">NHE_0810</name>
</gene>
<dbReference type="GO" id="GO:0008483">
    <property type="term" value="F:transaminase activity"/>
    <property type="evidence" value="ECO:0007669"/>
    <property type="project" value="UniProtKB-KW"/>
</dbReference>
<dbReference type="InterPro" id="IPR005814">
    <property type="entry name" value="Aminotrans_3"/>
</dbReference>
<comment type="similarity">
    <text evidence="5">Belongs to the class-III pyridoxal-phosphate-dependent aminotransferase family.</text>
</comment>
<name>X5GXF1_9RICK</name>
<dbReference type="PIRSF" id="PIRSF000521">
    <property type="entry name" value="Transaminase_4ab_Lys_Orn"/>
    <property type="match status" value="1"/>
</dbReference>
<evidence type="ECO:0000256" key="5">
    <source>
        <dbReference type="RuleBase" id="RU003560"/>
    </source>
</evidence>
<keyword evidence="7" id="KW-1185">Reference proteome</keyword>
<accession>X5GXF1</accession>
<dbReference type="Gene3D" id="3.90.1150.10">
    <property type="entry name" value="Aspartate Aminotransferase, domain 1"/>
    <property type="match status" value="1"/>
</dbReference>
<dbReference type="GO" id="GO:0042802">
    <property type="term" value="F:identical protein binding"/>
    <property type="evidence" value="ECO:0007669"/>
    <property type="project" value="TreeGrafter"/>
</dbReference>
<keyword evidence="4 5" id="KW-0663">Pyridoxal phosphate</keyword>
<keyword evidence="3 6" id="KW-0808">Transferase</keyword>
<dbReference type="HOGENOM" id="CLU_016922_10_1_5"/>
<dbReference type="Pfam" id="PF00202">
    <property type="entry name" value="Aminotran_3"/>
    <property type="match status" value="1"/>
</dbReference>
<dbReference type="KEGG" id="nhm:NHE_0810"/>
<dbReference type="PANTHER" id="PTHR11986:SF79">
    <property type="entry name" value="ACETYLORNITHINE AMINOTRANSFERASE, MITOCHONDRIAL"/>
    <property type="match status" value="1"/>
</dbReference>
<dbReference type="InterPro" id="IPR015424">
    <property type="entry name" value="PyrdxlP-dep_Trfase"/>
</dbReference>
<proteinExistence type="inferred from homology"/>
<sequence>MSSVLTFAHKFPITIAHAKGVHLFDTLGKKYLDLTSGIATVNFGHCNEHIASKISQQLYRLWHCSNLFSNELQEQAAERLVNATSFGEKIFFCSSGLEAIEAAVKFIRRYFHETGHTGKTEIITLKNGFHGRSITGISAGGTEAARRGFAPLLEGFTQVEANDTDVLHTAVSHRTAAVILELIQSEGGVHEITQEYVNELNELREKFNFLLCFDEIQTGFGRIGKLFHYENLRVEPDLLTCAKGMGNGFPVGGCIVNQKIAANLPFATHGGTYSGNSLAMAAVNGALDLLNEKLFKHVESMSSYFMESLHCMAKLVPEQIIEIRGRGLLIGVELATHIDSWDFMNKCLKSGVAITRTSKPQVLRILPPLIITKEDVDFAIEVLYKNLRD</sequence>
<dbReference type="Gene3D" id="3.40.640.10">
    <property type="entry name" value="Type I PLP-dependent aspartate aminotransferase-like (Major domain)"/>
    <property type="match status" value="1"/>
</dbReference>
<evidence type="ECO:0000256" key="4">
    <source>
        <dbReference type="ARBA" id="ARBA00022898"/>
    </source>
</evidence>
<evidence type="ECO:0000313" key="7">
    <source>
        <dbReference type="Proteomes" id="UP000023755"/>
    </source>
</evidence>
<reference evidence="6 7" key="1">
    <citation type="submission" date="2014-03" db="EMBL/GenBank/DDBJ databases">
        <title>Sequencing and Comparison of Genomes and Transcriptome Profiles of Human Ehrlichiosis Agents.</title>
        <authorList>
            <person name="Lin M."/>
            <person name="Daugherty S.C."/>
            <person name="Nagaraj S."/>
            <person name="Cheng Z."/>
            <person name="Xiong Q."/>
            <person name="Lin F.-Y."/>
            <person name="Sengamalay N."/>
            <person name="Ott S."/>
            <person name="Godinez A."/>
            <person name="Tallon L.J."/>
            <person name="Sadzewicz L."/>
            <person name="Fraser C.M."/>
            <person name="Dunning Hotopp J.C."/>
            <person name="Rikihisa Y."/>
        </authorList>
    </citation>
    <scope>NUCLEOTIDE SEQUENCE [LARGE SCALE GENOMIC DNA]</scope>
    <source>
        <strain evidence="6 7">Oregon</strain>
    </source>
</reference>
<dbReference type="STRING" id="1286528.NHE_0810"/>
<dbReference type="EMBL" id="CP007481">
    <property type="protein sequence ID" value="AHX11732.1"/>
    <property type="molecule type" value="Genomic_DNA"/>
</dbReference>
<dbReference type="PROSITE" id="PS00600">
    <property type="entry name" value="AA_TRANSFER_CLASS_3"/>
    <property type="match status" value="1"/>
</dbReference>
<dbReference type="Proteomes" id="UP000023755">
    <property type="component" value="Chromosome"/>
</dbReference>
<keyword evidence="2 6" id="KW-0032">Aminotransferase</keyword>
<dbReference type="AlphaFoldDB" id="X5GXF1"/>
<dbReference type="PANTHER" id="PTHR11986">
    <property type="entry name" value="AMINOTRANSFERASE CLASS III"/>
    <property type="match status" value="1"/>
</dbReference>
<dbReference type="GO" id="GO:0030170">
    <property type="term" value="F:pyridoxal phosphate binding"/>
    <property type="evidence" value="ECO:0007669"/>
    <property type="project" value="InterPro"/>
</dbReference>
<evidence type="ECO:0000256" key="2">
    <source>
        <dbReference type="ARBA" id="ARBA00022576"/>
    </source>
</evidence>
<evidence type="ECO:0000256" key="1">
    <source>
        <dbReference type="ARBA" id="ARBA00001933"/>
    </source>
</evidence>
<dbReference type="InterPro" id="IPR050103">
    <property type="entry name" value="Class-III_PLP-dep_AT"/>
</dbReference>
<evidence type="ECO:0000313" key="6">
    <source>
        <dbReference type="EMBL" id="AHX11732.1"/>
    </source>
</evidence>
<dbReference type="InterPro" id="IPR049704">
    <property type="entry name" value="Aminotrans_3_PPA_site"/>
</dbReference>
<evidence type="ECO:0000256" key="3">
    <source>
        <dbReference type="ARBA" id="ARBA00022679"/>
    </source>
</evidence>
<dbReference type="OrthoDB" id="9801834at2"/>
<dbReference type="InterPro" id="IPR015422">
    <property type="entry name" value="PyrdxlP-dep_Trfase_small"/>
</dbReference>
<comment type="cofactor">
    <cofactor evidence="1">
        <name>pyridoxal 5'-phosphate</name>
        <dbReference type="ChEBI" id="CHEBI:597326"/>
    </cofactor>
</comment>
<dbReference type="SUPFAM" id="SSF53383">
    <property type="entry name" value="PLP-dependent transferases"/>
    <property type="match status" value="1"/>
</dbReference>
<dbReference type="NCBIfam" id="NF002325">
    <property type="entry name" value="PRK01278.1"/>
    <property type="match status" value="1"/>
</dbReference>
<dbReference type="CDD" id="cd00610">
    <property type="entry name" value="OAT_like"/>
    <property type="match status" value="1"/>
</dbReference>
<dbReference type="RefSeq" id="WP_038560077.1">
    <property type="nucleotide sequence ID" value="NZ_CP007481.1"/>
</dbReference>
<dbReference type="InterPro" id="IPR015421">
    <property type="entry name" value="PyrdxlP-dep_Trfase_major"/>
</dbReference>
<organism evidence="6 7">
    <name type="scientific">Neorickettsia helminthoeca str. Oregon</name>
    <dbReference type="NCBI Taxonomy" id="1286528"/>
    <lineage>
        <taxon>Bacteria</taxon>
        <taxon>Pseudomonadati</taxon>
        <taxon>Pseudomonadota</taxon>
        <taxon>Alphaproteobacteria</taxon>
        <taxon>Rickettsiales</taxon>
        <taxon>Anaplasmataceae</taxon>
        <taxon>Neorickettsia</taxon>
    </lineage>
</organism>
<dbReference type="FunFam" id="3.40.640.10:FF:000004">
    <property type="entry name" value="Acetylornithine aminotransferase"/>
    <property type="match status" value="1"/>
</dbReference>